<evidence type="ECO:0000313" key="3">
    <source>
        <dbReference type="Proteomes" id="UP000807025"/>
    </source>
</evidence>
<name>A0A9P6D5Z3_PLEER</name>
<proteinExistence type="predicted"/>
<accession>A0A9P6D5Z3</accession>
<keyword evidence="3" id="KW-1185">Reference proteome</keyword>
<organism evidence="2 3">
    <name type="scientific">Pleurotus eryngii</name>
    <name type="common">Boletus of the steppes</name>
    <dbReference type="NCBI Taxonomy" id="5323"/>
    <lineage>
        <taxon>Eukaryota</taxon>
        <taxon>Fungi</taxon>
        <taxon>Dikarya</taxon>
        <taxon>Basidiomycota</taxon>
        <taxon>Agaricomycotina</taxon>
        <taxon>Agaricomycetes</taxon>
        <taxon>Agaricomycetidae</taxon>
        <taxon>Agaricales</taxon>
        <taxon>Pleurotineae</taxon>
        <taxon>Pleurotaceae</taxon>
        <taxon>Pleurotus</taxon>
    </lineage>
</organism>
<evidence type="ECO:0000313" key="2">
    <source>
        <dbReference type="EMBL" id="KAF9494031.1"/>
    </source>
</evidence>
<comment type="caution">
    <text evidence="2">The sequence shown here is derived from an EMBL/GenBank/DDBJ whole genome shotgun (WGS) entry which is preliminary data.</text>
</comment>
<feature type="region of interest" description="Disordered" evidence="1">
    <location>
        <begin position="99"/>
        <end position="120"/>
    </location>
</feature>
<gene>
    <name evidence="2" type="ORF">BDN71DRAFT_1432105</name>
</gene>
<dbReference type="EMBL" id="MU154578">
    <property type="protein sequence ID" value="KAF9494031.1"/>
    <property type="molecule type" value="Genomic_DNA"/>
</dbReference>
<evidence type="ECO:0000256" key="1">
    <source>
        <dbReference type="SAM" id="MobiDB-lite"/>
    </source>
</evidence>
<reference evidence="2" key="1">
    <citation type="submission" date="2020-11" db="EMBL/GenBank/DDBJ databases">
        <authorList>
            <consortium name="DOE Joint Genome Institute"/>
            <person name="Ahrendt S."/>
            <person name="Riley R."/>
            <person name="Andreopoulos W."/>
            <person name="Labutti K."/>
            <person name="Pangilinan J."/>
            <person name="Ruiz-Duenas F.J."/>
            <person name="Barrasa J.M."/>
            <person name="Sanchez-Garcia M."/>
            <person name="Camarero S."/>
            <person name="Miyauchi S."/>
            <person name="Serrano A."/>
            <person name="Linde D."/>
            <person name="Babiker R."/>
            <person name="Drula E."/>
            <person name="Ayuso-Fernandez I."/>
            <person name="Pacheco R."/>
            <person name="Padilla G."/>
            <person name="Ferreira P."/>
            <person name="Barriuso J."/>
            <person name="Kellner H."/>
            <person name="Castanera R."/>
            <person name="Alfaro M."/>
            <person name="Ramirez L."/>
            <person name="Pisabarro A.G."/>
            <person name="Kuo A."/>
            <person name="Tritt A."/>
            <person name="Lipzen A."/>
            <person name="He G."/>
            <person name="Yan M."/>
            <person name="Ng V."/>
            <person name="Cullen D."/>
            <person name="Martin F."/>
            <person name="Rosso M.-N."/>
            <person name="Henrissat B."/>
            <person name="Hibbett D."/>
            <person name="Martinez A.T."/>
            <person name="Grigoriev I.V."/>
        </authorList>
    </citation>
    <scope>NUCLEOTIDE SEQUENCE</scope>
    <source>
        <strain evidence="2">ATCC 90797</strain>
    </source>
</reference>
<protein>
    <submittedName>
        <fullName evidence="2">Uncharacterized protein</fullName>
    </submittedName>
</protein>
<sequence>MPHHPFLGEDDSDEDAKQEYVLVTDGNQRAWAAIDIGGCVIPLWGVEFEIAHAYGTIWFTLTSIHAELVGVIGLLASRVLQEMMERLCSWSTSLVLTRSDSDDNMNRGGNISEGSDSPPPLLTPSLFGLDKADQVTNPPLASMPGQASRLTSNAAVGRDPDSPTYFALLNPIQHCKRNIKTPADKKVQNLLNQPFGKQACSVHIVHTQIGVLYN</sequence>
<dbReference type="AlphaFoldDB" id="A0A9P6D5Z3"/>
<dbReference type="Proteomes" id="UP000807025">
    <property type="component" value="Unassembled WGS sequence"/>
</dbReference>